<evidence type="ECO:0000313" key="2">
    <source>
        <dbReference type="Proteomes" id="UP000298471"/>
    </source>
</evidence>
<dbReference type="AlphaFoldDB" id="A0A4Z0Q1Z0"/>
<proteinExistence type="predicted"/>
<dbReference type="Proteomes" id="UP000298471">
    <property type="component" value="Unassembled WGS sequence"/>
</dbReference>
<sequence>MSSTFETYIQVTLGDNLAEAIFQRNEVGVTTPEQADIALSTAKTEMQELASRITRLFKQLQSEGALPAQGDTLDFHDNLKILVTARHFQEKPGELTIEFTVDIKE</sequence>
<gene>
    <name evidence="1" type="ORF">E5K02_20335</name>
</gene>
<reference evidence="1 2" key="1">
    <citation type="submission" date="2019-04" db="EMBL/GenBank/DDBJ databases">
        <authorList>
            <person name="Feng G."/>
            <person name="Zhang J."/>
            <person name="Zhu H."/>
        </authorList>
    </citation>
    <scope>NUCLEOTIDE SEQUENCE [LARGE SCALE GENOMIC DNA]</scope>
    <source>
        <strain evidence="1 2">9PBR-1</strain>
    </source>
</reference>
<evidence type="ECO:0000313" key="1">
    <source>
        <dbReference type="EMBL" id="TGE23536.1"/>
    </source>
</evidence>
<dbReference type="EMBL" id="SRMB01000004">
    <property type="protein sequence ID" value="TGE23536.1"/>
    <property type="molecule type" value="Genomic_DNA"/>
</dbReference>
<name>A0A4Z0Q1Z0_9BACT</name>
<dbReference type="RefSeq" id="WP_135397336.1">
    <property type="nucleotide sequence ID" value="NZ_SRMB01000004.1"/>
</dbReference>
<keyword evidence="2" id="KW-1185">Reference proteome</keyword>
<accession>A0A4Z0Q1Z0</accession>
<organism evidence="1 2">
    <name type="scientific">Hymenobacter metallicola</name>
    <dbReference type="NCBI Taxonomy" id="2563114"/>
    <lineage>
        <taxon>Bacteria</taxon>
        <taxon>Pseudomonadati</taxon>
        <taxon>Bacteroidota</taxon>
        <taxon>Cytophagia</taxon>
        <taxon>Cytophagales</taxon>
        <taxon>Hymenobacteraceae</taxon>
        <taxon>Hymenobacter</taxon>
    </lineage>
</organism>
<protein>
    <submittedName>
        <fullName evidence="1">Uncharacterized protein</fullName>
    </submittedName>
</protein>
<comment type="caution">
    <text evidence="1">The sequence shown here is derived from an EMBL/GenBank/DDBJ whole genome shotgun (WGS) entry which is preliminary data.</text>
</comment>